<dbReference type="Proteomes" id="UP000184418">
    <property type="component" value="Unassembled WGS sequence"/>
</dbReference>
<protein>
    <recommendedName>
        <fullName evidence="3">DUF4279 domain-containing protein</fullName>
    </recommendedName>
</protein>
<organism evidence="1 2">
    <name type="scientific">Hymenobacter daecheongensis DSM 21074</name>
    <dbReference type="NCBI Taxonomy" id="1121955"/>
    <lineage>
        <taxon>Bacteria</taxon>
        <taxon>Pseudomonadati</taxon>
        <taxon>Bacteroidota</taxon>
        <taxon>Cytophagia</taxon>
        <taxon>Cytophagales</taxon>
        <taxon>Hymenobacteraceae</taxon>
        <taxon>Hymenobacter</taxon>
    </lineage>
</organism>
<dbReference type="AlphaFoldDB" id="A0A1M6HMM4"/>
<dbReference type="InterPro" id="IPR025459">
    <property type="entry name" value="DUF4279"/>
</dbReference>
<dbReference type="OrthoDB" id="893918at2"/>
<gene>
    <name evidence="1" type="ORF">SAMN02745146_2566</name>
</gene>
<evidence type="ECO:0000313" key="2">
    <source>
        <dbReference type="Proteomes" id="UP000184418"/>
    </source>
</evidence>
<name>A0A1M6HMM4_9BACT</name>
<evidence type="ECO:0000313" key="1">
    <source>
        <dbReference type="EMBL" id="SHJ23445.1"/>
    </source>
</evidence>
<sequence length="135" mass="15670">MSRYSRAYAYLSFYGEDFSPQKFSNVLGIQPTSSGLKGEPILSFPALLYKDCFWEYRLPESDDCDGLDEALEKLYQIFFNKTDVISSFMREHDLAAKCCVVLTVKRKENPGLRLTTKFVHFLSELNAWFEMDGYQ</sequence>
<keyword evidence="2" id="KW-1185">Reference proteome</keyword>
<dbReference type="RefSeq" id="WP_073109859.1">
    <property type="nucleotide sequence ID" value="NZ_FQYN01000005.1"/>
</dbReference>
<proteinExistence type="predicted"/>
<reference evidence="1 2" key="1">
    <citation type="submission" date="2016-11" db="EMBL/GenBank/DDBJ databases">
        <authorList>
            <person name="Jaros S."/>
            <person name="Januszkiewicz K."/>
            <person name="Wedrychowicz H."/>
        </authorList>
    </citation>
    <scope>NUCLEOTIDE SEQUENCE [LARGE SCALE GENOMIC DNA]</scope>
    <source>
        <strain evidence="1 2">DSM 21074</strain>
    </source>
</reference>
<evidence type="ECO:0008006" key="3">
    <source>
        <dbReference type="Google" id="ProtNLM"/>
    </source>
</evidence>
<dbReference type="STRING" id="1121955.SAMN02745146_2566"/>
<dbReference type="Pfam" id="PF14106">
    <property type="entry name" value="DUF4279"/>
    <property type="match status" value="1"/>
</dbReference>
<accession>A0A1M6HMM4</accession>
<dbReference type="EMBL" id="FQYN01000005">
    <property type="protein sequence ID" value="SHJ23445.1"/>
    <property type="molecule type" value="Genomic_DNA"/>
</dbReference>